<reference evidence="2 3" key="1">
    <citation type="journal article" date="2018" name="Genome Biol. Evol.">
        <title>Multiple Roots of Fruiting Body Formation in Amoebozoa.</title>
        <authorList>
            <person name="Hillmann F."/>
            <person name="Forbes G."/>
            <person name="Novohradska S."/>
            <person name="Ferling I."/>
            <person name="Riege K."/>
            <person name="Groth M."/>
            <person name="Westermann M."/>
            <person name="Marz M."/>
            <person name="Spaller T."/>
            <person name="Winckler T."/>
            <person name="Schaap P."/>
            <person name="Glockner G."/>
        </authorList>
    </citation>
    <scope>NUCLEOTIDE SEQUENCE [LARGE SCALE GENOMIC DNA]</scope>
    <source>
        <strain evidence="2 3">Jena</strain>
    </source>
</reference>
<gene>
    <name evidence="2" type="ORF">PROFUN_15959</name>
</gene>
<dbReference type="AlphaFoldDB" id="A0A2P6MU59"/>
<dbReference type="Proteomes" id="UP000241769">
    <property type="component" value="Unassembled WGS sequence"/>
</dbReference>
<evidence type="ECO:0000313" key="2">
    <source>
        <dbReference type="EMBL" id="PRP75196.1"/>
    </source>
</evidence>
<name>A0A2P6MU59_9EUKA</name>
<proteinExistence type="predicted"/>
<protein>
    <submittedName>
        <fullName evidence="2">Uncharacterized protein</fullName>
    </submittedName>
</protein>
<keyword evidence="3" id="KW-1185">Reference proteome</keyword>
<organism evidence="2 3">
    <name type="scientific">Planoprotostelium fungivorum</name>
    <dbReference type="NCBI Taxonomy" id="1890364"/>
    <lineage>
        <taxon>Eukaryota</taxon>
        <taxon>Amoebozoa</taxon>
        <taxon>Evosea</taxon>
        <taxon>Variosea</taxon>
        <taxon>Cavosteliida</taxon>
        <taxon>Cavosteliaceae</taxon>
        <taxon>Planoprotostelium</taxon>
    </lineage>
</organism>
<dbReference type="EMBL" id="MDYQ01000411">
    <property type="protein sequence ID" value="PRP75196.1"/>
    <property type="molecule type" value="Genomic_DNA"/>
</dbReference>
<evidence type="ECO:0000256" key="1">
    <source>
        <dbReference type="SAM" id="MobiDB-lite"/>
    </source>
</evidence>
<comment type="caution">
    <text evidence="2">The sequence shown here is derived from an EMBL/GenBank/DDBJ whole genome shotgun (WGS) entry which is preliminary data.</text>
</comment>
<dbReference type="InParanoid" id="A0A2P6MU59"/>
<feature type="region of interest" description="Disordered" evidence="1">
    <location>
        <begin position="41"/>
        <end position="60"/>
    </location>
</feature>
<accession>A0A2P6MU59</accession>
<sequence length="222" mass="25129">MNRKNYISKSIASIPDSYSEAPQPFGEDLRGWRREADDPCAMNQKSLRDNARTSTVGTKDATETRYSKHLNCNLLTTFLDQPKKVTLFSLLFWVSPRKSRSPHYFFGLALEIELAGGRTASTTSSAHPSDSAQTAVRYSNLSLLEESTTLTDYHSRFNQFGFMKGRDTTKAVTKLFACTNNALSTDKNIHVTLLYIAKAYDSVEFWAGRSETRQYHLTTPDW</sequence>
<evidence type="ECO:0000313" key="3">
    <source>
        <dbReference type="Proteomes" id="UP000241769"/>
    </source>
</evidence>